<protein>
    <submittedName>
        <fullName evidence="3">CULLIN_2 domain-containing protein</fullName>
    </submittedName>
</protein>
<dbReference type="Pfam" id="PF00888">
    <property type="entry name" value="Cullin"/>
    <property type="match status" value="1"/>
</dbReference>
<dbReference type="Gene3D" id="1.20.1310.10">
    <property type="entry name" value="Cullin Repeats"/>
    <property type="match status" value="1"/>
</dbReference>
<evidence type="ECO:0000313" key="3">
    <source>
        <dbReference type="EMBL" id="GFH16840.1"/>
    </source>
</evidence>
<comment type="caution">
    <text evidence="3">The sequence shown here is derived from an EMBL/GenBank/DDBJ whole genome shotgun (WGS) entry which is preliminary data.</text>
</comment>
<organism evidence="3 4">
    <name type="scientific">Haematococcus lacustris</name>
    <name type="common">Green alga</name>
    <name type="synonym">Haematococcus pluvialis</name>
    <dbReference type="NCBI Taxonomy" id="44745"/>
    <lineage>
        <taxon>Eukaryota</taxon>
        <taxon>Viridiplantae</taxon>
        <taxon>Chlorophyta</taxon>
        <taxon>core chlorophytes</taxon>
        <taxon>Chlorophyceae</taxon>
        <taxon>CS clade</taxon>
        <taxon>Chlamydomonadales</taxon>
        <taxon>Haematococcaceae</taxon>
        <taxon>Haematococcus</taxon>
    </lineage>
</organism>
<sequence length="56" mass="6146">MSRLGEEYERCAAYLDSSSRKPLVLVVEQQLVAAHMPLLLDKGLAETLTDTVTDPA</sequence>
<feature type="domain" description="Cullin N-terminal" evidence="2">
    <location>
        <begin position="2"/>
        <end position="50"/>
    </location>
</feature>
<evidence type="ECO:0000259" key="2">
    <source>
        <dbReference type="Pfam" id="PF00888"/>
    </source>
</evidence>
<comment type="similarity">
    <text evidence="1">Belongs to the cullin family.</text>
</comment>
<reference evidence="3 4" key="1">
    <citation type="submission" date="2020-02" db="EMBL/GenBank/DDBJ databases">
        <title>Draft genome sequence of Haematococcus lacustris strain NIES-144.</title>
        <authorList>
            <person name="Morimoto D."/>
            <person name="Nakagawa S."/>
            <person name="Yoshida T."/>
            <person name="Sawayama S."/>
        </authorList>
    </citation>
    <scope>NUCLEOTIDE SEQUENCE [LARGE SCALE GENOMIC DNA]</scope>
    <source>
        <strain evidence="3 4">NIES-144</strain>
    </source>
</reference>
<dbReference type="InterPro" id="IPR001373">
    <property type="entry name" value="Cullin_N"/>
</dbReference>
<gene>
    <name evidence="3" type="ORF">HaLaN_13346</name>
</gene>
<evidence type="ECO:0000313" key="4">
    <source>
        <dbReference type="Proteomes" id="UP000485058"/>
    </source>
</evidence>
<dbReference type="AlphaFoldDB" id="A0A699Z5L5"/>
<dbReference type="InterPro" id="IPR016159">
    <property type="entry name" value="Cullin_repeat-like_dom_sf"/>
</dbReference>
<dbReference type="Proteomes" id="UP000485058">
    <property type="component" value="Unassembled WGS sequence"/>
</dbReference>
<accession>A0A699Z5L5</accession>
<proteinExistence type="inferred from homology"/>
<name>A0A699Z5L5_HAELA</name>
<evidence type="ECO:0000256" key="1">
    <source>
        <dbReference type="ARBA" id="ARBA00006019"/>
    </source>
</evidence>
<keyword evidence="4" id="KW-1185">Reference proteome</keyword>
<dbReference type="EMBL" id="BLLF01001058">
    <property type="protein sequence ID" value="GFH16840.1"/>
    <property type="molecule type" value="Genomic_DNA"/>
</dbReference>
<dbReference type="SUPFAM" id="SSF74788">
    <property type="entry name" value="Cullin repeat-like"/>
    <property type="match status" value="1"/>
</dbReference>